<comment type="caution">
    <text evidence="1">The sequence shown here is derived from an EMBL/GenBank/DDBJ whole genome shotgun (WGS) entry which is preliminary data.</text>
</comment>
<dbReference type="RefSeq" id="WP_009525462.1">
    <property type="nucleotide sequence ID" value="NZ_JBQMYZ010000004.1"/>
</dbReference>
<dbReference type="BioCyc" id="EBAC796937-HMP:GMGH-1231-MONOMER"/>
<dbReference type="EMBL" id="AFZE01000003">
    <property type="protein sequence ID" value="EHL16387.1"/>
    <property type="molecule type" value="Genomic_DNA"/>
</dbReference>
<proteinExistence type="predicted"/>
<reference evidence="1 2" key="1">
    <citation type="submission" date="2011-08" db="EMBL/GenBank/DDBJ databases">
        <title>The Genome Sequence of Eubacteriaceae bacterium ACC19a.</title>
        <authorList>
            <consortium name="The Broad Institute Genome Sequencing Platform"/>
            <person name="Earl A."/>
            <person name="Ward D."/>
            <person name="Feldgarden M."/>
            <person name="Gevers D."/>
            <person name="Sizova M."/>
            <person name="Hazen A."/>
            <person name="Epstein S."/>
            <person name="Young S.K."/>
            <person name="Zeng Q."/>
            <person name="Gargeya S."/>
            <person name="Fitzgerald M."/>
            <person name="Haas B."/>
            <person name="Abouelleil A."/>
            <person name="Alvarado L."/>
            <person name="Arachchi H.M."/>
            <person name="Berlin A."/>
            <person name="Brown A."/>
            <person name="Chapman S.B."/>
            <person name="Chen Z."/>
            <person name="Dunbar C."/>
            <person name="Freedman E."/>
            <person name="Gearin G."/>
            <person name="Gellesch M."/>
            <person name="Goldberg J."/>
            <person name="Griggs A."/>
            <person name="Gujja S."/>
            <person name="Heiman D."/>
            <person name="Howarth C."/>
            <person name="Larson L."/>
            <person name="Lui A."/>
            <person name="MacDonald P.J.P."/>
            <person name="Montmayeur A."/>
            <person name="Murphy C."/>
            <person name="Neiman D."/>
            <person name="Pearson M."/>
            <person name="Priest M."/>
            <person name="Roberts A."/>
            <person name="Saif S."/>
            <person name="Shea T."/>
            <person name="Shenoy N."/>
            <person name="Sisk P."/>
            <person name="Stolte C."/>
            <person name="Sykes S."/>
            <person name="Wortman J."/>
            <person name="Nusbaum C."/>
            <person name="Birren B."/>
        </authorList>
    </citation>
    <scope>NUCLEOTIDE SEQUENCE [LARGE SCALE GENOMIC DNA]</scope>
    <source>
        <strain evidence="1 2">ACC19a</strain>
    </source>
</reference>
<dbReference type="InterPro" id="IPR011101">
    <property type="entry name" value="DUF5131"/>
</dbReference>
<accession>G9WYH6</accession>
<protein>
    <recommendedName>
        <fullName evidence="3">Phage protein Gp37/Gp68</fullName>
    </recommendedName>
</protein>
<sequence length="292" mass="34421">MHDIWNPWHGCIKYSEGCDNCYMYYLDKKRDKKGSDIYKVKTNFNYPLQKNRNGHYKIKSGELIRLCLTSDFFLEEADKWRDEVWEMMRIRSDVKFLILTKRIQRVEQCLPQYWDNGWENISLNVTCENQKRADERVPILLKLPFKHKGIVCAPLLSEINIETYLKTGDIEQVICGGENYDGARPCDFDWVKSLRNQCEKYDINFCFMETGTVFIKDGKKYNLPSKKLQSQMAKKSNMNYEGKEIKYKLTDGFGIEIPSEYLYKPHYKENCKYCGSRSICNGCADCNICISQ</sequence>
<gene>
    <name evidence="1" type="ORF">HMPREF9629_01227</name>
</gene>
<dbReference type="Proteomes" id="UP000006437">
    <property type="component" value="Unassembled WGS sequence"/>
</dbReference>
<organism evidence="1 2">
    <name type="scientific">Peptoanaerobacter stomatis</name>
    <dbReference type="NCBI Taxonomy" id="796937"/>
    <lineage>
        <taxon>Bacteria</taxon>
        <taxon>Bacillati</taxon>
        <taxon>Bacillota</taxon>
        <taxon>Clostridia</taxon>
        <taxon>Peptostreptococcales</taxon>
        <taxon>Filifactoraceae</taxon>
        <taxon>Peptoanaerobacter</taxon>
    </lineage>
</organism>
<evidence type="ECO:0000313" key="2">
    <source>
        <dbReference type="Proteomes" id="UP000006437"/>
    </source>
</evidence>
<dbReference type="AlphaFoldDB" id="G9WYH6"/>
<dbReference type="HOGENOM" id="CLU_054184_2_0_9"/>
<dbReference type="Pfam" id="PF07505">
    <property type="entry name" value="DUF5131"/>
    <property type="match status" value="1"/>
</dbReference>
<dbReference type="PATRIC" id="fig|796937.3.peg.421"/>
<evidence type="ECO:0000313" key="1">
    <source>
        <dbReference type="EMBL" id="EHL16387.1"/>
    </source>
</evidence>
<evidence type="ECO:0008006" key="3">
    <source>
        <dbReference type="Google" id="ProtNLM"/>
    </source>
</evidence>
<name>G9WYH6_9FIRM</name>